<name>A0A543A8Z7_9ACTN</name>
<dbReference type="EMBL" id="VFOV01000001">
    <property type="protein sequence ID" value="TQL69071.1"/>
    <property type="molecule type" value="Genomic_DNA"/>
</dbReference>
<protein>
    <submittedName>
        <fullName evidence="2">Uncharacterized protein</fullName>
    </submittedName>
</protein>
<dbReference type="RefSeq" id="WP_141780990.1">
    <property type="nucleotide sequence ID" value="NZ_VFOV01000001.1"/>
</dbReference>
<evidence type="ECO:0000313" key="3">
    <source>
        <dbReference type="Proteomes" id="UP000320209"/>
    </source>
</evidence>
<keyword evidence="1" id="KW-0175">Coiled coil</keyword>
<evidence type="ECO:0000256" key="1">
    <source>
        <dbReference type="SAM" id="Coils"/>
    </source>
</evidence>
<sequence>MADPDAVKLRELRRRKRDDLGLALQLGVKAALSEKDGEKLGVTVAKPDGPLSLPDELTVLNAFVGGPLLKAKAWEERLRQLRSDPAGRAGYDGADALVRRIGHPVSGLSEDALDGLRDVAYGLEADRGRGPGYYVGYGALFEALRAIPIEFWKDSRTARNRYRGGLLAGVATAYANVRRQPLVTREYVQLKQGKARVDVPLLGKREGSHSSLLDGVKESSLRAAEAVSRAGLRVVGAKSEVEEWNGIVQRVGQVVGSAEMLDVHIVVQNAEETLEQLNSQLEDAVGDIRTWVENL</sequence>
<proteinExistence type="predicted"/>
<comment type="caution">
    <text evidence="2">The sequence shown here is derived from an EMBL/GenBank/DDBJ whole genome shotgun (WGS) entry which is preliminary data.</text>
</comment>
<evidence type="ECO:0000313" key="2">
    <source>
        <dbReference type="EMBL" id="TQL69071.1"/>
    </source>
</evidence>
<dbReference type="Proteomes" id="UP000320209">
    <property type="component" value="Unassembled WGS sequence"/>
</dbReference>
<organism evidence="2 3">
    <name type="scientific">Nocardioides albertanoniae</name>
    <dbReference type="NCBI Taxonomy" id="1175486"/>
    <lineage>
        <taxon>Bacteria</taxon>
        <taxon>Bacillati</taxon>
        <taxon>Actinomycetota</taxon>
        <taxon>Actinomycetes</taxon>
        <taxon>Propionibacteriales</taxon>
        <taxon>Nocardioidaceae</taxon>
        <taxon>Nocardioides</taxon>
    </lineage>
</organism>
<accession>A0A543A8Z7</accession>
<dbReference type="AlphaFoldDB" id="A0A543A8Z7"/>
<reference evidence="2 3" key="1">
    <citation type="submission" date="2019-06" db="EMBL/GenBank/DDBJ databases">
        <title>Sequencing the genomes of 1000 actinobacteria strains.</title>
        <authorList>
            <person name="Klenk H.-P."/>
        </authorList>
    </citation>
    <scope>NUCLEOTIDE SEQUENCE [LARGE SCALE GENOMIC DNA]</scope>
    <source>
        <strain evidence="2 3">DSM 25218</strain>
    </source>
</reference>
<keyword evidence="3" id="KW-1185">Reference proteome</keyword>
<feature type="coiled-coil region" evidence="1">
    <location>
        <begin position="267"/>
        <end position="294"/>
    </location>
</feature>
<gene>
    <name evidence="2" type="ORF">FB381_2972</name>
</gene>